<keyword evidence="3" id="KW-0808">Transferase</keyword>
<dbReference type="EMBL" id="SCKX01000001">
    <property type="protein sequence ID" value="RWZ78851.1"/>
    <property type="molecule type" value="Genomic_DNA"/>
</dbReference>
<evidence type="ECO:0000256" key="5">
    <source>
        <dbReference type="ARBA" id="ARBA00048128"/>
    </source>
</evidence>
<dbReference type="InterPro" id="IPR005771">
    <property type="entry name" value="GalU_uridylyltTrfase_bac/arc"/>
</dbReference>
<dbReference type="PANTHER" id="PTHR43197:SF1">
    <property type="entry name" value="UTP--GLUCOSE-1-PHOSPHATE URIDYLYLTRANSFERASE"/>
    <property type="match status" value="1"/>
</dbReference>
<dbReference type="Pfam" id="PF00483">
    <property type="entry name" value="NTP_transferase"/>
    <property type="match status" value="1"/>
</dbReference>
<comment type="catalytic activity">
    <reaction evidence="5">
        <text>alpha-D-glucose 1-phosphate + UTP + H(+) = UDP-alpha-D-glucose + diphosphate</text>
        <dbReference type="Rhea" id="RHEA:19889"/>
        <dbReference type="ChEBI" id="CHEBI:15378"/>
        <dbReference type="ChEBI" id="CHEBI:33019"/>
        <dbReference type="ChEBI" id="CHEBI:46398"/>
        <dbReference type="ChEBI" id="CHEBI:58601"/>
        <dbReference type="ChEBI" id="CHEBI:58885"/>
        <dbReference type="EC" id="2.7.7.9"/>
    </reaction>
</comment>
<name>A0A4Q0AI32_9BACT</name>
<evidence type="ECO:0000256" key="2">
    <source>
        <dbReference type="ARBA" id="ARBA00012415"/>
    </source>
</evidence>
<dbReference type="InterPro" id="IPR005835">
    <property type="entry name" value="NTP_transferase_dom"/>
</dbReference>
<accession>A0A4Q0AI32</accession>
<evidence type="ECO:0000259" key="6">
    <source>
        <dbReference type="Pfam" id="PF00483"/>
    </source>
</evidence>
<evidence type="ECO:0000313" key="7">
    <source>
        <dbReference type="EMBL" id="RWZ78851.1"/>
    </source>
</evidence>
<dbReference type="SUPFAM" id="SSF53448">
    <property type="entry name" value="Nucleotide-diphospho-sugar transferases"/>
    <property type="match status" value="1"/>
</dbReference>
<dbReference type="EC" id="2.7.7.9" evidence="2"/>
<comment type="caution">
    <text evidence="7">The sequence shown here is derived from an EMBL/GenBank/DDBJ whole genome shotgun (WGS) entry which is preliminary data.</text>
</comment>
<keyword evidence="4 7" id="KW-0548">Nucleotidyltransferase</keyword>
<organism evidence="7 8">
    <name type="scientific">Candidatus Microsaccharimonas sossegonensis</name>
    <dbReference type="NCBI Taxonomy" id="2506948"/>
    <lineage>
        <taxon>Bacteria</taxon>
        <taxon>Candidatus Saccharimonadota</taxon>
        <taxon>Candidatus Saccharimonadia</taxon>
        <taxon>Candidatus Saccharimonadales</taxon>
        <taxon>Candidatus Saccharimonadaceae</taxon>
        <taxon>Candidatus Microsaccharimonas</taxon>
    </lineage>
</organism>
<dbReference type="AlphaFoldDB" id="A0A4Q0AI32"/>
<gene>
    <name evidence="7" type="ORF">EOT05_03850</name>
</gene>
<evidence type="ECO:0000313" key="8">
    <source>
        <dbReference type="Proteomes" id="UP000289257"/>
    </source>
</evidence>
<dbReference type="CDD" id="cd02541">
    <property type="entry name" value="UGPase_prokaryotic"/>
    <property type="match status" value="1"/>
</dbReference>
<keyword evidence="8" id="KW-1185">Reference proteome</keyword>
<feature type="domain" description="Nucleotidyl transferase" evidence="6">
    <location>
        <begin position="16"/>
        <end position="282"/>
    </location>
</feature>
<dbReference type="PANTHER" id="PTHR43197">
    <property type="entry name" value="UTP--GLUCOSE-1-PHOSPHATE URIDYLYLTRANSFERASE"/>
    <property type="match status" value="1"/>
</dbReference>
<protein>
    <recommendedName>
        <fullName evidence="2">UTP--glucose-1-phosphate uridylyltransferase</fullName>
        <ecNumber evidence="2">2.7.7.9</ecNumber>
    </recommendedName>
</protein>
<reference evidence="7" key="1">
    <citation type="submission" date="2019-01" db="EMBL/GenBank/DDBJ databases">
        <title>Genomic signatures and co-occurrence patterns of the ultra-small Saccharimodia (Patescibacteria phylum) suggest a symbiotic lifestyle.</title>
        <authorList>
            <person name="Lemos L."/>
            <person name="Medeiros J."/>
            <person name="Andreote F."/>
            <person name="Fernandes G."/>
            <person name="Varani A."/>
            <person name="Oliveira G."/>
            <person name="Pylro V."/>
        </authorList>
    </citation>
    <scope>NUCLEOTIDE SEQUENCE [LARGE SCALE GENOMIC DNA]</scope>
    <source>
        <strain evidence="7">AMD02</strain>
    </source>
</reference>
<evidence type="ECO:0000256" key="4">
    <source>
        <dbReference type="ARBA" id="ARBA00022695"/>
    </source>
</evidence>
<dbReference type="Proteomes" id="UP000289257">
    <property type="component" value="Unassembled WGS sequence"/>
</dbReference>
<evidence type="ECO:0000256" key="1">
    <source>
        <dbReference type="ARBA" id="ARBA00006890"/>
    </source>
</evidence>
<sequence>MNSSTIGRIIVKQPTKAIICAAGLGTRFLPQTKAMPKEMLPLIDRPVIQVIVEQAVAAGVTEIIIVTGSTKRAIEDHFDRSDQLEAELRENGKDDKADEIKRVAELANFVYVRQKGFPKGNARPILNARHLISDDEPFFVFFADDFFRSDIPWPMQLKEAYNKTGNSVISLIEVDDDGTHKYGIVSLADNKKDKRLYQLTGLVEKPGPRNAPSHFASVGSYLLTPEIWPIIEQEKVGHGGEIGIADSLAELARTGELYGLFIEGVWHDTGDQLKYIKAVVDLALESEEYGAELTDFLKQRLSE</sequence>
<dbReference type="GO" id="GO:0003983">
    <property type="term" value="F:UTP:glucose-1-phosphate uridylyltransferase activity"/>
    <property type="evidence" value="ECO:0007669"/>
    <property type="project" value="UniProtKB-EC"/>
</dbReference>
<evidence type="ECO:0000256" key="3">
    <source>
        <dbReference type="ARBA" id="ARBA00022679"/>
    </source>
</evidence>
<dbReference type="GO" id="GO:0006011">
    <property type="term" value="P:UDP-alpha-D-glucose metabolic process"/>
    <property type="evidence" value="ECO:0007669"/>
    <property type="project" value="InterPro"/>
</dbReference>
<dbReference type="Gene3D" id="3.90.550.10">
    <property type="entry name" value="Spore Coat Polysaccharide Biosynthesis Protein SpsA, Chain A"/>
    <property type="match status" value="1"/>
</dbReference>
<comment type="similarity">
    <text evidence="1">Belongs to the UDPGP type 2 family.</text>
</comment>
<proteinExistence type="inferred from homology"/>
<dbReference type="InterPro" id="IPR029044">
    <property type="entry name" value="Nucleotide-diphossugar_trans"/>
</dbReference>